<evidence type="ECO:0000256" key="2">
    <source>
        <dbReference type="SAM" id="SignalP"/>
    </source>
</evidence>
<organism evidence="3 4">
    <name type="scientific">Nesterenkonia lacusekhoensis</name>
    <dbReference type="NCBI Taxonomy" id="150832"/>
    <lineage>
        <taxon>Bacteria</taxon>
        <taxon>Bacillati</taxon>
        <taxon>Actinomycetota</taxon>
        <taxon>Actinomycetes</taxon>
        <taxon>Micrococcales</taxon>
        <taxon>Micrococcaceae</taxon>
        <taxon>Nesterenkonia</taxon>
    </lineage>
</organism>
<feature type="region of interest" description="Disordered" evidence="1">
    <location>
        <begin position="112"/>
        <end position="227"/>
    </location>
</feature>
<sequence length="347" mass="35415">MPQNSSPRRARTASVLALTGLLALTACEADVPDQQGPGDVGDYDAESFDELSAPDPSGNQLSHEDIRGVLEDHLEGADLTDSDDYYPNLRDIETELQKLAVDPADCKQYVVQSASPVPEGALIVHADTSGGESSDESGGGDAATPGGGSGEGSGDGDAAAPSGGFSVTSLTRPLENEGGDGDSGDDGSGGEDSGDGGSAEDGDDASGDEEEDEPVEVDLPSGRQATVYSFQDSRASDAFFDGEQTGMENCGSYTVTRGGIGEDDEPDAESSTSVDAVEVDSEAEDALGIYREVESDGSTEQSVAVLLRHGSQVVLLAAPTGGDLDEDESEAAAEQLEGEAHAVLEDL</sequence>
<feature type="compositionally biased region" description="Acidic residues" evidence="1">
    <location>
        <begin position="177"/>
        <end position="216"/>
    </location>
</feature>
<keyword evidence="4" id="KW-1185">Reference proteome</keyword>
<evidence type="ECO:0000313" key="3">
    <source>
        <dbReference type="EMBL" id="MBP2318554.1"/>
    </source>
</evidence>
<name>A0ABS4T282_9MICC</name>
<feature type="region of interest" description="Disordered" evidence="1">
    <location>
        <begin position="29"/>
        <end position="64"/>
    </location>
</feature>
<evidence type="ECO:0000313" key="4">
    <source>
        <dbReference type="Proteomes" id="UP001519331"/>
    </source>
</evidence>
<reference evidence="3 4" key="1">
    <citation type="submission" date="2021-03" db="EMBL/GenBank/DDBJ databases">
        <title>Sequencing the genomes of 1000 actinobacteria strains.</title>
        <authorList>
            <person name="Klenk H.-P."/>
        </authorList>
    </citation>
    <scope>NUCLEOTIDE SEQUENCE [LARGE SCALE GENOMIC DNA]</scope>
    <source>
        <strain evidence="3 4">DSM 12544</strain>
    </source>
</reference>
<accession>A0ABS4T282</accession>
<comment type="caution">
    <text evidence="3">The sequence shown here is derived from an EMBL/GenBank/DDBJ whole genome shotgun (WGS) entry which is preliminary data.</text>
</comment>
<feature type="region of interest" description="Disordered" evidence="1">
    <location>
        <begin position="257"/>
        <end position="281"/>
    </location>
</feature>
<feature type="compositionally biased region" description="Gly residues" evidence="1">
    <location>
        <begin position="137"/>
        <end position="155"/>
    </location>
</feature>
<dbReference type="RefSeq" id="WP_210048944.1">
    <property type="nucleotide sequence ID" value="NZ_JAGINX010000001.1"/>
</dbReference>
<dbReference type="EMBL" id="JAGINX010000001">
    <property type="protein sequence ID" value="MBP2318554.1"/>
    <property type="molecule type" value="Genomic_DNA"/>
</dbReference>
<evidence type="ECO:0000256" key="1">
    <source>
        <dbReference type="SAM" id="MobiDB-lite"/>
    </source>
</evidence>
<keyword evidence="2" id="KW-0732">Signal</keyword>
<dbReference type="Proteomes" id="UP001519331">
    <property type="component" value="Unassembled WGS sequence"/>
</dbReference>
<feature type="chain" id="PRO_5045443453" evidence="2">
    <location>
        <begin position="29"/>
        <end position="347"/>
    </location>
</feature>
<protein>
    <submittedName>
        <fullName evidence="3">Uncharacterized protein</fullName>
    </submittedName>
</protein>
<gene>
    <name evidence="3" type="ORF">JOF45_001573</name>
</gene>
<feature type="signal peptide" evidence="2">
    <location>
        <begin position="1"/>
        <end position="28"/>
    </location>
</feature>
<proteinExistence type="predicted"/>